<evidence type="ECO:0000256" key="2">
    <source>
        <dbReference type="SAM" id="MobiDB-lite"/>
    </source>
</evidence>
<feature type="coiled-coil region" evidence="1">
    <location>
        <begin position="803"/>
        <end position="830"/>
    </location>
</feature>
<feature type="region of interest" description="Disordered" evidence="2">
    <location>
        <begin position="82"/>
        <end position="107"/>
    </location>
</feature>
<sequence>MAEQEAENGSLPGELPPPPSTVNSTTATLDDLKKLESSIVNQMKAMMMELVAPKPTPTIDPNASDEVPPVTSFPLIDFVTQSTKTQQEEKLGESGTSTKGKDEPPVAGQLGGNHAVPPPSDYTLNVPIPMPHILSHGSPPLLESNSFENWQFFMRSHVRSASTELWRIIEEGYSPRDPKHLTRREVVDDQLNATAINMIHMAVTPKDRAHIRSLKTAKEAWDKLDKLFLGNESIKSSRFDEVDNMADNFVMVEVESPEVMYRCLIAPAVQMQDLGATFVDDHWIKIKFYNALLPYEEVKFTAIRQNASFRAMTSDEVLSEVIALDISKKNAEDLVARAHNTRKPNLALKMREHEESERDEDPMEWSLDNLKTKEDNGERLVRKDKFKSLSKGFSKFSSKLGDAKVSFTKKPRAFIIREEYSSDEGEEREDKSSNKEEEGVAAIAIFAPSVSLFDSPNENRVTNNSHFLCQSLTIKREIVGLDAFLTNMQGNTKIHFEALMAQLGAAQDLIEEKERLEREAANEIASLTQAHEEEQDLRMSLEASGIVLEDSNNALISQLTKDRDHVVGLVGELNKKKLLLEDDHKSLLQEVATLTKDFKSLESKYVLLSETCDHPQEEAPKEIVGEGRNSCCDELVDQVASLKKHNALLLEVNALQEEALDEYYRLCKEKTSCCNHEEEIATLEKTKAKLLSLSGMQEESLMECLHMSKEKVTCCDHEEEIAALKRREAKLMEVNSMQEEALKEYFPLSKDRACCNHEVDVAKLESHKRLLMKMNSLQEEALKEHFWVNKEKEVQVFDITHPHPEHEDEVNRLKAKIDRLQIQAQYLEGVIDAKEGANEGSCKEGGVAIKPKRKRRRRTKKKKNNTDMSTIRKGGESNPGKEYPTPTTRATPA</sequence>
<name>A0AAD8SUZ3_LOLMU</name>
<reference evidence="3" key="1">
    <citation type="submission" date="2023-07" db="EMBL/GenBank/DDBJ databases">
        <title>A chromosome-level genome assembly of Lolium multiflorum.</title>
        <authorList>
            <person name="Chen Y."/>
            <person name="Copetti D."/>
            <person name="Kolliker R."/>
            <person name="Studer B."/>
        </authorList>
    </citation>
    <scope>NUCLEOTIDE SEQUENCE</scope>
    <source>
        <strain evidence="3">02402/16</strain>
        <tissue evidence="3">Leaf</tissue>
    </source>
</reference>
<evidence type="ECO:0000313" key="4">
    <source>
        <dbReference type="Proteomes" id="UP001231189"/>
    </source>
</evidence>
<feature type="coiled-coil region" evidence="1">
    <location>
        <begin position="496"/>
        <end position="537"/>
    </location>
</feature>
<comment type="caution">
    <text evidence="3">The sequence shown here is derived from an EMBL/GenBank/DDBJ whole genome shotgun (WGS) entry which is preliminary data.</text>
</comment>
<dbReference type="AlphaFoldDB" id="A0AAD8SUZ3"/>
<organism evidence="3 4">
    <name type="scientific">Lolium multiflorum</name>
    <name type="common">Italian ryegrass</name>
    <name type="synonym">Lolium perenne subsp. multiflorum</name>
    <dbReference type="NCBI Taxonomy" id="4521"/>
    <lineage>
        <taxon>Eukaryota</taxon>
        <taxon>Viridiplantae</taxon>
        <taxon>Streptophyta</taxon>
        <taxon>Embryophyta</taxon>
        <taxon>Tracheophyta</taxon>
        <taxon>Spermatophyta</taxon>
        <taxon>Magnoliopsida</taxon>
        <taxon>Liliopsida</taxon>
        <taxon>Poales</taxon>
        <taxon>Poaceae</taxon>
        <taxon>BOP clade</taxon>
        <taxon>Pooideae</taxon>
        <taxon>Poodae</taxon>
        <taxon>Poeae</taxon>
        <taxon>Poeae Chloroplast Group 2 (Poeae type)</taxon>
        <taxon>Loliodinae</taxon>
        <taxon>Loliinae</taxon>
        <taxon>Lolium</taxon>
    </lineage>
</organism>
<dbReference type="EMBL" id="JAUUTY010000003">
    <property type="protein sequence ID" value="KAK1664933.1"/>
    <property type="molecule type" value="Genomic_DNA"/>
</dbReference>
<dbReference type="Proteomes" id="UP001231189">
    <property type="component" value="Unassembled WGS sequence"/>
</dbReference>
<feature type="region of interest" description="Disordered" evidence="2">
    <location>
        <begin position="837"/>
        <end position="893"/>
    </location>
</feature>
<evidence type="ECO:0000313" key="3">
    <source>
        <dbReference type="EMBL" id="KAK1664933.1"/>
    </source>
</evidence>
<feature type="region of interest" description="Disordered" evidence="2">
    <location>
        <begin position="418"/>
        <end position="437"/>
    </location>
</feature>
<proteinExistence type="predicted"/>
<keyword evidence="1" id="KW-0175">Coiled coil</keyword>
<feature type="compositionally biased region" description="Basic residues" evidence="2">
    <location>
        <begin position="850"/>
        <end position="863"/>
    </location>
</feature>
<gene>
    <name evidence="3" type="ORF">QYE76_053092</name>
</gene>
<evidence type="ECO:0000256" key="1">
    <source>
        <dbReference type="SAM" id="Coils"/>
    </source>
</evidence>
<feature type="compositionally biased region" description="Basic and acidic residues" evidence="2">
    <location>
        <begin position="428"/>
        <end position="437"/>
    </location>
</feature>
<accession>A0AAD8SUZ3</accession>
<feature type="region of interest" description="Disordered" evidence="2">
    <location>
        <begin position="1"/>
        <end position="30"/>
    </location>
</feature>
<keyword evidence="4" id="KW-1185">Reference proteome</keyword>
<protein>
    <submittedName>
        <fullName evidence="3">Uncharacterized protein</fullName>
    </submittedName>
</protein>